<gene>
    <name evidence="2" type="ORF">SAMN06893096_103233</name>
</gene>
<evidence type="ECO:0000313" key="3">
    <source>
        <dbReference type="Proteomes" id="UP000198373"/>
    </source>
</evidence>
<dbReference type="Proteomes" id="UP000198373">
    <property type="component" value="Unassembled WGS sequence"/>
</dbReference>
<dbReference type="EMBL" id="FZOO01000003">
    <property type="protein sequence ID" value="SNS32692.1"/>
    <property type="molecule type" value="Genomic_DNA"/>
</dbReference>
<dbReference type="RefSeq" id="WP_089305029.1">
    <property type="nucleotide sequence ID" value="NZ_FZOO01000003.1"/>
</dbReference>
<evidence type="ECO:0000256" key="1">
    <source>
        <dbReference type="SAM" id="Phobius"/>
    </source>
</evidence>
<organism evidence="2 3">
    <name type="scientific">Geodermatophilus pulveris</name>
    <dbReference type="NCBI Taxonomy" id="1564159"/>
    <lineage>
        <taxon>Bacteria</taxon>
        <taxon>Bacillati</taxon>
        <taxon>Actinomycetota</taxon>
        <taxon>Actinomycetes</taxon>
        <taxon>Geodermatophilales</taxon>
        <taxon>Geodermatophilaceae</taxon>
        <taxon>Geodermatophilus</taxon>
    </lineage>
</organism>
<proteinExistence type="predicted"/>
<keyword evidence="1" id="KW-0812">Transmembrane</keyword>
<feature type="transmembrane region" description="Helical" evidence="1">
    <location>
        <begin position="12"/>
        <end position="31"/>
    </location>
</feature>
<name>A0A239DLI6_9ACTN</name>
<feature type="transmembrane region" description="Helical" evidence="1">
    <location>
        <begin position="79"/>
        <end position="101"/>
    </location>
</feature>
<evidence type="ECO:0000313" key="2">
    <source>
        <dbReference type="EMBL" id="SNS32692.1"/>
    </source>
</evidence>
<accession>A0A239DLI6</accession>
<keyword evidence="1" id="KW-1133">Transmembrane helix</keyword>
<keyword evidence="1" id="KW-0472">Membrane</keyword>
<reference evidence="3" key="1">
    <citation type="submission" date="2017-06" db="EMBL/GenBank/DDBJ databases">
        <authorList>
            <person name="Varghese N."/>
            <person name="Submissions S."/>
        </authorList>
    </citation>
    <scope>NUCLEOTIDE SEQUENCE [LARGE SCALE GENOMIC DNA]</scope>
    <source>
        <strain evidence="3">DSM 46839</strain>
    </source>
</reference>
<protein>
    <submittedName>
        <fullName evidence="2">Uncharacterized protein</fullName>
    </submittedName>
</protein>
<sequence>MHPPPEYPDFYVAVLTIVPIVLAGQFLVLRLEIRAGTERMRRLDRMATRGGLISASVLALTSITLALMALGGFAEDASLMRILLLLATVFQVALGIAGAAIERRPRTEDRQP</sequence>
<keyword evidence="3" id="KW-1185">Reference proteome</keyword>
<dbReference type="AlphaFoldDB" id="A0A239DLI6"/>
<feature type="transmembrane region" description="Helical" evidence="1">
    <location>
        <begin position="52"/>
        <end position="73"/>
    </location>
</feature>